<comment type="caution">
    <text evidence="1">The sequence shown here is derived from an EMBL/GenBank/DDBJ whole genome shotgun (WGS) entry which is preliminary data.</text>
</comment>
<evidence type="ECO:0008006" key="3">
    <source>
        <dbReference type="Google" id="ProtNLM"/>
    </source>
</evidence>
<evidence type="ECO:0000313" key="2">
    <source>
        <dbReference type="Proteomes" id="UP000626554"/>
    </source>
</evidence>
<proteinExistence type="predicted"/>
<name>A0ABX2Q0Z7_9BACT</name>
<gene>
    <name evidence="1" type="ORF">HW556_06335</name>
</gene>
<dbReference type="Proteomes" id="UP000626554">
    <property type="component" value="Unassembled WGS sequence"/>
</dbReference>
<sequence length="208" mass="23759">MLTRPLSANPYWLRTLVGLLLLTVMSGANSAEEPARHRFRSVPLNQLTLPCDLTALNAEYVAALNYRRAQRNPGARPAHFEAGLLPGTFLHTYEMERRDSLYHDRDDRTVGEICASVSNLAPYRGRPRELARYIWTRFHNSPPHAAIQRDTSLRFVSVSCLNDFFVVRLSSRPYRANATRQQQFQQTLAIVQAATARQARQARLAIRR</sequence>
<dbReference type="EMBL" id="JABKAV010000012">
    <property type="protein sequence ID" value="NVO84493.1"/>
    <property type="molecule type" value="Genomic_DNA"/>
</dbReference>
<organism evidence="1 2">
    <name type="scientific">Hymenobacter terrestris</name>
    <dbReference type="NCBI Taxonomy" id="2748310"/>
    <lineage>
        <taxon>Bacteria</taxon>
        <taxon>Pseudomonadati</taxon>
        <taxon>Bacteroidota</taxon>
        <taxon>Cytophagia</taxon>
        <taxon>Cytophagales</taxon>
        <taxon>Hymenobacteraceae</taxon>
        <taxon>Hymenobacter</taxon>
    </lineage>
</organism>
<keyword evidence="2" id="KW-1185">Reference proteome</keyword>
<dbReference type="RefSeq" id="WP_176899050.1">
    <property type="nucleotide sequence ID" value="NZ_JABKAV010000012.1"/>
</dbReference>
<accession>A0ABX2Q0Z7</accession>
<reference evidence="1 2" key="1">
    <citation type="submission" date="2020-05" db="EMBL/GenBank/DDBJ databases">
        <title>Hymenobacter terrestris sp. nov. and Hymenobacter lapidiphilus sp. nov., isolated from regoliths in Antarctica.</title>
        <authorList>
            <person name="Sedlacek I."/>
            <person name="Pantucek R."/>
            <person name="Zeman M."/>
            <person name="Holochova P."/>
            <person name="Kralova S."/>
            <person name="Stankova E."/>
            <person name="Sedo O."/>
            <person name="Micenkova L."/>
            <person name="Svec P."/>
            <person name="Gupta V."/>
            <person name="Sood U."/>
            <person name="Korpole U.S."/>
            <person name="Lal R."/>
        </authorList>
    </citation>
    <scope>NUCLEOTIDE SEQUENCE [LARGE SCALE GENOMIC DNA]</scope>
    <source>
        <strain evidence="1 2">P5252</strain>
    </source>
</reference>
<protein>
    <recommendedName>
        <fullName evidence="3">SCP domain-containing protein</fullName>
    </recommendedName>
</protein>
<evidence type="ECO:0000313" key="1">
    <source>
        <dbReference type="EMBL" id="NVO84493.1"/>
    </source>
</evidence>